<organism evidence="1 2">
    <name type="scientific">Candidatus Methylospira mobilis</name>
    <dbReference type="NCBI Taxonomy" id="1808979"/>
    <lineage>
        <taxon>Bacteria</taxon>
        <taxon>Pseudomonadati</taxon>
        <taxon>Pseudomonadota</taxon>
        <taxon>Gammaproteobacteria</taxon>
        <taxon>Methylococcales</taxon>
        <taxon>Methylococcaceae</taxon>
        <taxon>Candidatus Methylospira</taxon>
    </lineage>
</organism>
<dbReference type="Proteomes" id="UP000325755">
    <property type="component" value="Chromosome"/>
</dbReference>
<keyword evidence="2" id="KW-1185">Reference proteome</keyword>
<reference evidence="1 2" key="1">
    <citation type="submission" date="2019-09" db="EMBL/GenBank/DDBJ databases">
        <title>Ecophysiology of the spiral-shaped methanotroph Methylospira mobilis as revealed by the complete genome sequence.</title>
        <authorList>
            <person name="Oshkin I.Y."/>
            <person name="Dedysh S.N."/>
            <person name="Miroshnikov K."/>
            <person name="Danilova O.V."/>
            <person name="Hakobyan A."/>
            <person name="Liesack W."/>
        </authorList>
    </citation>
    <scope>NUCLEOTIDE SEQUENCE [LARGE SCALE GENOMIC DNA]</scope>
    <source>
        <strain evidence="1 2">Shm1</strain>
    </source>
</reference>
<proteinExistence type="predicted"/>
<dbReference type="InterPro" id="IPR011049">
    <property type="entry name" value="Serralysin-like_metalloprot_C"/>
</dbReference>
<dbReference type="KEGG" id="mmob:F6R98_11935"/>
<accession>A0A5Q0BHE4</accession>
<dbReference type="InParanoid" id="A0A5Q0BHE4"/>
<protein>
    <submittedName>
        <fullName evidence="1">Uncharacterized protein</fullName>
    </submittedName>
</protein>
<dbReference type="AlphaFoldDB" id="A0A5Q0BHE4"/>
<sequence length="645" mass="61797">MSITPNTAILGGTAATSFTPQASPVINDSIWSHVSGIQNVSITTGAGAQTITSGAFFNAAFAAGINLTSIAAGGAINIFMDGSNGGTLFNGAATVTATTSGAGAQTIDAGSGLTTVIASSNGGAQTIVGSNFAAVSAINTGNGAQTITSTGTGAVTVIATDVSGTQTITLGNGNNIVTDVTGSGAVTVIVGTGSNTLSIGAATATGNTSGIFNVTYGTHNSTGPDSITVGTGGTTYATAANYVITGAVTGDRFTFAADTASSNAALTTMGATTIASIEAAVAGHAHAVAYGLVGGNTYVAESVSGTLGITDTTLIELLGTYTLAAATGYVTVTPNPQTFTLTAGVGSFVATTAGVNTFNGTYSDGGVSSPTPNTFQIGDTITGYGTNNTLNITPNTTIGAGAAATSFTPQASPVINDSIWSHVSGIQNVSITTGAGAQTITSGAFFNAAFAAGGVNLTSITTGGAINIFMDGSNGGTLFTGVETITATTSGAGAQTIDTGSGLTTVIASANGGAQTIVGANLATASVTNTGNGAQTITSTGAGVVTLTAVGFSGAQTITTGAGNDILNVTLSAGAINTISTGAGNDTINLFYAAGAASTNTITGGLDADTISLGSQTTGTVDTLVYAALTGTNDTGSAITANGAH</sequence>
<evidence type="ECO:0000313" key="2">
    <source>
        <dbReference type="Proteomes" id="UP000325755"/>
    </source>
</evidence>
<dbReference type="SUPFAM" id="SSF51120">
    <property type="entry name" value="beta-Roll"/>
    <property type="match status" value="1"/>
</dbReference>
<evidence type="ECO:0000313" key="1">
    <source>
        <dbReference type="EMBL" id="QFY43243.1"/>
    </source>
</evidence>
<gene>
    <name evidence="1" type="ORF">F6R98_11935</name>
</gene>
<dbReference type="Gene3D" id="2.160.20.160">
    <property type="match status" value="1"/>
</dbReference>
<dbReference type="EMBL" id="CP044205">
    <property type="protein sequence ID" value="QFY43243.1"/>
    <property type="molecule type" value="Genomic_DNA"/>
</dbReference>
<name>A0A5Q0BHE4_9GAMM</name>